<evidence type="ECO:0000313" key="2">
    <source>
        <dbReference type="EMBL" id="QDV35763.1"/>
    </source>
</evidence>
<protein>
    <submittedName>
        <fullName evidence="2">Uncharacterized protein</fullName>
    </submittedName>
</protein>
<feature type="coiled-coil region" evidence="1">
    <location>
        <begin position="57"/>
        <end position="84"/>
    </location>
</feature>
<name>A0A518H4J8_9BACT</name>
<sequence length="95" mass="10514">MKRLIKSSIKKVWGLTDVVRRPVRRKLDALLGGTIRDPIAQHLHALNVSHHEMNISLNSCVREIARLEMQVEQLRIQLAEGRAGAEGIGATAEAA</sequence>
<organism evidence="2 3">
    <name type="scientific">Tautonia plasticadhaerens</name>
    <dbReference type="NCBI Taxonomy" id="2527974"/>
    <lineage>
        <taxon>Bacteria</taxon>
        <taxon>Pseudomonadati</taxon>
        <taxon>Planctomycetota</taxon>
        <taxon>Planctomycetia</taxon>
        <taxon>Isosphaerales</taxon>
        <taxon>Isosphaeraceae</taxon>
        <taxon>Tautonia</taxon>
    </lineage>
</organism>
<keyword evidence="3" id="KW-1185">Reference proteome</keyword>
<reference evidence="2 3" key="1">
    <citation type="submission" date="2019-02" db="EMBL/GenBank/DDBJ databases">
        <title>Deep-cultivation of Planctomycetes and their phenomic and genomic characterization uncovers novel biology.</title>
        <authorList>
            <person name="Wiegand S."/>
            <person name="Jogler M."/>
            <person name="Boedeker C."/>
            <person name="Pinto D."/>
            <person name="Vollmers J."/>
            <person name="Rivas-Marin E."/>
            <person name="Kohn T."/>
            <person name="Peeters S.H."/>
            <person name="Heuer A."/>
            <person name="Rast P."/>
            <person name="Oberbeckmann S."/>
            <person name="Bunk B."/>
            <person name="Jeske O."/>
            <person name="Meyerdierks A."/>
            <person name="Storesund J.E."/>
            <person name="Kallscheuer N."/>
            <person name="Luecker S."/>
            <person name="Lage O.M."/>
            <person name="Pohl T."/>
            <person name="Merkel B.J."/>
            <person name="Hornburger P."/>
            <person name="Mueller R.-W."/>
            <person name="Bruemmer F."/>
            <person name="Labrenz M."/>
            <person name="Spormann A.M."/>
            <person name="Op den Camp H."/>
            <person name="Overmann J."/>
            <person name="Amann R."/>
            <person name="Jetten M.S.M."/>
            <person name="Mascher T."/>
            <person name="Medema M.H."/>
            <person name="Devos D.P."/>
            <person name="Kaster A.-K."/>
            <person name="Ovreas L."/>
            <person name="Rohde M."/>
            <person name="Galperin M.Y."/>
            <person name="Jogler C."/>
        </authorList>
    </citation>
    <scope>NUCLEOTIDE SEQUENCE [LARGE SCALE GENOMIC DNA]</scope>
    <source>
        <strain evidence="2 3">ElP</strain>
    </source>
</reference>
<dbReference type="AlphaFoldDB" id="A0A518H4J8"/>
<accession>A0A518H4J8</accession>
<dbReference type="Proteomes" id="UP000317835">
    <property type="component" value="Chromosome"/>
</dbReference>
<evidence type="ECO:0000313" key="3">
    <source>
        <dbReference type="Proteomes" id="UP000317835"/>
    </source>
</evidence>
<evidence type="ECO:0000256" key="1">
    <source>
        <dbReference type="SAM" id="Coils"/>
    </source>
</evidence>
<dbReference type="RefSeq" id="WP_145271555.1">
    <property type="nucleotide sequence ID" value="NZ_CP036426.1"/>
</dbReference>
<keyword evidence="1" id="KW-0175">Coiled coil</keyword>
<dbReference type="OrthoDB" id="9885820at2"/>
<proteinExistence type="predicted"/>
<dbReference type="KEGG" id="tpla:ElP_36690"/>
<dbReference type="EMBL" id="CP036426">
    <property type="protein sequence ID" value="QDV35763.1"/>
    <property type="molecule type" value="Genomic_DNA"/>
</dbReference>
<gene>
    <name evidence="2" type="ORF">ElP_36690</name>
</gene>